<sequence length="62" mass="6629">MTITKSDNPPNDIHSIMFCKLSTFLPLHTLASGAAEGGVTGGLLALLWELKELEESDDTAVQ</sequence>
<dbReference type="AlphaFoldDB" id="A0A0C2RWT0"/>
<organism evidence="1 2">
    <name type="scientific">Amanita muscaria (strain Koide BX008)</name>
    <dbReference type="NCBI Taxonomy" id="946122"/>
    <lineage>
        <taxon>Eukaryota</taxon>
        <taxon>Fungi</taxon>
        <taxon>Dikarya</taxon>
        <taxon>Basidiomycota</taxon>
        <taxon>Agaricomycotina</taxon>
        <taxon>Agaricomycetes</taxon>
        <taxon>Agaricomycetidae</taxon>
        <taxon>Agaricales</taxon>
        <taxon>Pluteineae</taxon>
        <taxon>Amanitaceae</taxon>
        <taxon>Amanita</taxon>
    </lineage>
</organism>
<proteinExistence type="predicted"/>
<gene>
    <name evidence="1" type="ORF">M378DRAFT_174077</name>
</gene>
<dbReference type="Proteomes" id="UP000054549">
    <property type="component" value="Unassembled WGS sequence"/>
</dbReference>
<dbReference type="InParanoid" id="A0A0C2RWT0"/>
<accession>A0A0C2RWT0</accession>
<name>A0A0C2RWT0_AMAMK</name>
<dbReference type="HOGENOM" id="CLU_2903730_0_0_1"/>
<evidence type="ECO:0000313" key="2">
    <source>
        <dbReference type="Proteomes" id="UP000054549"/>
    </source>
</evidence>
<reference evidence="1 2" key="1">
    <citation type="submission" date="2014-04" db="EMBL/GenBank/DDBJ databases">
        <title>Evolutionary Origins and Diversification of the Mycorrhizal Mutualists.</title>
        <authorList>
            <consortium name="DOE Joint Genome Institute"/>
            <consortium name="Mycorrhizal Genomics Consortium"/>
            <person name="Kohler A."/>
            <person name="Kuo A."/>
            <person name="Nagy L.G."/>
            <person name="Floudas D."/>
            <person name="Copeland A."/>
            <person name="Barry K.W."/>
            <person name="Cichocki N."/>
            <person name="Veneault-Fourrey C."/>
            <person name="LaButti K."/>
            <person name="Lindquist E.A."/>
            <person name="Lipzen A."/>
            <person name="Lundell T."/>
            <person name="Morin E."/>
            <person name="Murat C."/>
            <person name="Riley R."/>
            <person name="Ohm R."/>
            <person name="Sun H."/>
            <person name="Tunlid A."/>
            <person name="Henrissat B."/>
            <person name="Grigoriev I.V."/>
            <person name="Hibbett D.S."/>
            <person name="Martin F."/>
        </authorList>
    </citation>
    <scope>NUCLEOTIDE SEQUENCE [LARGE SCALE GENOMIC DNA]</scope>
    <source>
        <strain evidence="1 2">Koide BX008</strain>
    </source>
</reference>
<dbReference type="EMBL" id="KN818636">
    <property type="protein sequence ID" value="KIL54770.1"/>
    <property type="molecule type" value="Genomic_DNA"/>
</dbReference>
<evidence type="ECO:0000313" key="1">
    <source>
        <dbReference type="EMBL" id="KIL54770.1"/>
    </source>
</evidence>
<protein>
    <submittedName>
        <fullName evidence="1">Uncharacterized protein</fullName>
    </submittedName>
</protein>
<keyword evidence="2" id="KW-1185">Reference proteome</keyword>